<accession>A0A3A1NAW4</accession>
<dbReference type="AlphaFoldDB" id="A0A3A1NAW4"/>
<comment type="caution">
    <text evidence="2">The sequence shown here is derived from an EMBL/GenBank/DDBJ whole genome shotgun (WGS) entry which is preliminary data.</text>
</comment>
<dbReference type="RefSeq" id="WP_119606381.1">
    <property type="nucleotide sequence ID" value="NZ_QXFH01000060.1"/>
</dbReference>
<evidence type="ECO:0000259" key="1">
    <source>
        <dbReference type="PROSITE" id="PS50846"/>
    </source>
</evidence>
<name>A0A3A1NAW4_9FLAO</name>
<gene>
    <name evidence="2" type="ORF">D2V08_01605</name>
</gene>
<dbReference type="EMBL" id="QXFH01000060">
    <property type="protein sequence ID" value="RIV36704.1"/>
    <property type="molecule type" value="Genomic_DNA"/>
</dbReference>
<evidence type="ECO:0000313" key="3">
    <source>
        <dbReference type="Proteomes" id="UP000266067"/>
    </source>
</evidence>
<dbReference type="InterPro" id="IPR036163">
    <property type="entry name" value="HMA_dom_sf"/>
</dbReference>
<keyword evidence="3" id="KW-1185">Reference proteome</keyword>
<dbReference type="PROSITE" id="PS50846">
    <property type="entry name" value="HMA_2"/>
    <property type="match status" value="1"/>
</dbReference>
<feature type="domain" description="HMA" evidence="1">
    <location>
        <begin position="3"/>
        <end position="69"/>
    </location>
</feature>
<protein>
    <submittedName>
        <fullName evidence="2">Heavy-metal-associated domain-containing protein</fullName>
    </submittedName>
</protein>
<dbReference type="Proteomes" id="UP000266067">
    <property type="component" value="Unassembled WGS sequence"/>
</dbReference>
<dbReference type="CDD" id="cd00371">
    <property type="entry name" value="HMA"/>
    <property type="match status" value="1"/>
</dbReference>
<sequence length="73" mass="8177">MEHKEFQFKTNLNCGGCVSKVKSDLDNQEGIVQWHVDTDNANKILTVKSKGITKDEIADIVKQKGFQIETLVA</sequence>
<dbReference type="Pfam" id="PF00403">
    <property type="entry name" value="HMA"/>
    <property type="match status" value="1"/>
</dbReference>
<dbReference type="Gene3D" id="3.30.70.100">
    <property type="match status" value="1"/>
</dbReference>
<dbReference type="OrthoDB" id="677920at2"/>
<dbReference type="SUPFAM" id="SSF55008">
    <property type="entry name" value="HMA, heavy metal-associated domain"/>
    <property type="match status" value="1"/>
</dbReference>
<dbReference type="InterPro" id="IPR006121">
    <property type="entry name" value="HMA_dom"/>
</dbReference>
<proteinExistence type="predicted"/>
<organism evidence="2 3">
    <name type="scientific">Flagellimonas lutimaris</name>
    <dbReference type="NCBI Taxonomy" id="475082"/>
    <lineage>
        <taxon>Bacteria</taxon>
        <taxon>Pseudomonadati</taxon>
        <taxon>Bacteroidota</taxon>
        <taxon>Flavobacteriia</taxon>
        <taxon>Flavobacteriales</taxon>
        <taxon>Flavobacteriaceae</taxon>
        <taxon>Flagellimonas</taxon>
    </lineage>
</organism>
<dbReference type="GO" id="GO:0046872">
    <property type="term" value="F:metal ion binding"/>
    <property type="evidence" value="ECO:0007669"/>
    <property type="project" value="InterPro"/>
</dbReference>
<reference evidence="2 3" key="1">
    <citation type="submission" date="2018-08" db="EMBL/GenBank/DDBJ databases">
        <title>Proposal of Muricauda 72 sp.nov. and Muricauda NH166 sp.nov., isolated from seawater.</title>
        <authorList>
            <person name="Cheng H."/>
            <person name="Wu Y.-H."/>
            <person name="Guo L.-L."/>
            <person name="Xu X.-W."/>
        </authorList>
    </citation>
    <scope>NUCLEOTIDE SEQUENCE [LARGE SCALE GENOMIC DNA]</scope>
    <source>
        <strain evidence="2 3">KCTC 22173</strain>
    </source>
</reference>
<evidence type="ECO:0000313" key="2">
    <source>
        <dbReference type="EMBL" id="RIV36704.1"/>
    </source>
</evidence>